<dbReference type="EMBL" id="FTLG01000023">
    <property type="protein sequence ID" value="SIP71532.1"/>
    <property type="molecule type" value="Genomic_DNA"/>
</dbReference>
<reference evidence="2" key="1">
    <citation type="submission" date="2016-12" db="EMBL/GenBank/DDBJ databases">
        <authorList>
            <person name="Gaudriault S."/>
        </authorList>
    </citation>
    <scope>NUCLEOTIDE SEQUENCE [LARGE SCALE GENOMIC DNA]</scope>
    <source>
        <strain evidence="2">HGB1681 (deposited as PTA-6826 in the American Type Culture Collection)</strain>
    </source>
</reference>
<dbReference type="Proteomes" id="UP000196435">
    <property type="component" value="Unassembled WGS sequence"/>
</dbReference>
<dbReference type="AlphaFoldDB" id="A0A1N6MRQ7"/>
<gene>
    <name evidence="1" type="ORF">XIS1_1190011</name>
</gene>
<protein>
    <submittedName>
        <fullName evidence="1">Uncharacterized protein</fullName>
    </submittedName>
</protein>
<organism evidence="1 2">
    <name type="scientific">Xenorhabdus innexi</name>
    <dbReference type="NCBI Taxonomy" id="290109"/>
    <lineage>
        <taxon>Bacteria</taxon>
        <taxon>Pseudomonadati</taxon>
        <taxon>Pseudomonadota</taxon>
        <taxon>Gammaproteobacteria</taxon>
        <taxon>Enterobacterales</taxon>
        <taxon>Morganellaceae</taxon>
        <taxon>Xenorhabdus</taxon>
    </lineage>
</organism>
<name>A0A1N6MRQ7_9GAMM</name>
<sequence length="58" mass="6848">MLIDICGARLFHAKWPLTRELPIFIFPNHNLNFSEFSSFIIENPLSAQFGMKYFKGIW</sequence>
<accession>A0A1N6MRQ7</accession>
<evidence type="ECO:0000313" key="2">
    <source>
        <dbReference type="Proteomes" id="UP000196435"/>
    </source>
</evidence>
<proteinExistence type="predicted"/>
<evidence type="ECO:0000313" key="1">
    <source>
        <dbReference type="EMBL" id="SIP71532.1"/>
    </source>
</evidence>